<feature type="non-terminal residue" evidence="1">
    <location>
        <position position="1"/>
    </location>
</feature>
<dbReference type="AlphaFoldDB" id="A0A067TKZ2"/>
<dbReference type="HOGENOM" id="CLU_1901191_0_0_1"/>
<accession>A0A067TKZ2</accession>
<gene>
    <name evidence="1" type="ORF">GALMADRAFT_46450</name>
</gene>
<sequence>QSNNNGSATRARIVEILASTANGCLSELGYYPGMPGKLKILEGQNERWREENVKLYQDNQRLVELTRNQNTTISLSQIPDLDKLQRITDLMGQVNKLISDNVELRKVLAKYSKLQQDHAQLFELYKAAYDEVQR</sequence>
<proteinExistence type="predicted"/>
<feature type="non-terminal residue" evidence="1">
    <location>
        <position position="134"/>
    </location>
</feature>
<evidence type="ECO:0000313" key="1">
    <source>
        <dbReference type="EMBL" id="KDR83890.1"/>
    </source>
</evidence>
<dbReference type="STRING" id="685588.A0A067TKZ2"/>
<evidence type="ECO:0000313" key="2">
    <source>
        <dbReference type="Proteomes" id="UP000027222"/>
    </source>
</evidence>
<organism evidence="1 2">
    <name type="scientific">Galerina marginata (strain CBS 339.88)</name>
    <dbReference type="NCBI Taxonomy" id="685588"/>
    <lineage>
        <taxon>Eukaryota</taxon>
        <taxon>Fungi</taxon>
        <taxon>Dikarya</taxon>
        <taxon>Basidiomycota</taxon>
        <taxon>Agaricomycotina</taxon>
        <taxon>Agaricomycetes</taxon>
        <taxon>Agaricomycetidae</taxon>
        <taxon>Agaricales</taxon>
        <taxon>Agaricineae</taxon>
        <taxon>Strophariaceae</taxon>
        <taxon>Galerina</taxon>
    </lineage>
</organism>
<reference evidence="2" key="1">
    <citation type="journal article" date="2014" name="Proc. Natl. Acad. Sci. U.S.A.">
        <title>Extensive sampling of basidiomycete genomes demonstrates inadequacy of the white-rot/brown-rot paradigm for wood decay fungi.</title>
        <authorList>
            <person name="Riley R."/>
            <person name="Salamov A.A."/>
            <person name="Brown D.W."/>
            <person name="Nagy L.G."/>
            <person name="Floudas D."/>
            <person name="Held B.W."/>
            <person name="Levasseur A."/>
            <person name="Lombard V."/>
            <person name="Morin E."/>
            <person name="Otillar R."/>
            <person name="Lindquist E.A."/>
            <person name="Sun H."/>
            <person name="LaButti K.M."/>
            <person name="Schmutz J."/>
            <person name="Jabbour D."/>
            <person name="Luo H."/>
            <person name="Baker S.E."/>
            <person name="Pisabarro A.G."/>
            <person name="Walton J.D."/>
            <person name="Blanchette R.A."/>
            <person name="Henrissat B."/>
            <person name="Martin F."/>
            <person name="Cullen D."/>
            <person name="Hibbett D.S."/>
            <person name="Grigoriev I.V."/>
        </authorList>
    </citation>
    <scope>NUCLEOTIDE SEQUENCE [LARGE SCALE GENOMIC DNA]</scope>
    <source>
        <strain evidence="2">CBS 339.88</strain>
    </source>
</reference>
<name>A0A067TKZ2_GALM3</name>
<dbReference type="EMBL" id="KL142368">
    <property type="protein sequence ID" value="KDR83890.1"/>
    <property type="molecule type" value="Genomic_DNA"/>
</dbReference>
<dbReference type="OrthoDB" id="3263403at2759"/>
<keyword evidence="2" id="KW-1185">Reference proteome</keyword>
<protein>
    <submittedName>
        <fullName evidence="1">Uncharacterized protein</fullName>
    </submittedName>
</protein>
<dbReference type="Proteomes" id="UP000027222">
    <property type="component" value="Unassembled WGS sequence"/>
</dbReference>